<evidence type="ECO:0000259" key="1">
    <source>
        <dbReference type="Pfam" id="PF14231"/>
    </source>
</evidence>
<proteinExistence type="predicted"/>
<gene>
    <name evidence="3" type="ORF">AVDCRST_MAG51-1902</name>
</gene>
<evidence type="ECO:0000259" key="2">
    <source>
        <dbReference type="Pfam" id="PF14232"/>
    </source>
</evidence>
<organism evidence="3">
    <name type="scientific">uncultured Ramlibacter sp</name>
    <dbReference type="NCBI Taxonomy" id="260755"/>
    <lineage>
        <taxon>Bacteria</taxon>
        <taxon>Pseudomonadati</taxon>
        <taxon>Pseudomonadota</taxon>
        <taxon>Betaproteobacteria</taxon>
        <taxon>Burkholderiales</taxon>
        <taxon>Comamonadaceae</taxon>
        <taxon>Ramlibacter</taxon>
        <taxon>environmental samples</taxon>
    </lineage>
</organism>
<dbReference type="InterPro" id="IPR025951">
    <property type="entry name" value="GXWXG_dom"/>
</dbReference>
<accession>A0A6J4PLB8</accession>
<dbReference type="Pfam" id="PF14232">
    <property type="entry name" value="DUF4334"/>
    <property type="match status" value="1"/>
</dbReference>
<evidence type="ECO:0008006" key="4">
    <source>
        <dbReference type="Google" id="ProtNLM"/>
    </source>
</evidence>
<sequence length="178" mass="20062">MVHRLLQEGARDSHEALAIFDTLEPVGIDALIGSWTGHGFASGHPLDGALEACHWHGKRFDSAEAVHPLLFTTRRGGRVSVNPLWVYPALPLLLRLPWLKSETTGRIAQLFLPLLATRRPRARLRTMVHRGHATATLVYDSLPILDVFRRADANTLMGLMELRGMAQPFFFVLRREDR</sequence>
<protein>
    <recommendedName>
        <fullName evidence="4">DUF4334 domain-containing protein</fullName>
    </recommendedName>
</protein>
<dbReference type="EMBL" id="CADCUX010000402">
    <property type="protein sequence ID" value="CAA9419248.1"/>
    <property type="molecule type" value="Genomic_DNA"/>
</dbReference>
<dbReference type="AlphaFoldDB" id="A0A6J4PLB8"/>
<dbReference type="Pfam" id="PF14231">
    <property type="entry name" value="GXWXG"/>
    <property type="match status" value="1"/>
</dbReference>
<dbReference type="InterPro" id="IPR025568">
    <property type="entry name" value="DUF4334"/>
</dbReference>
<evidence type="ECO:0000313" key="3">
    <source>
        <dbReference type="EMBL" id="CAA9419248.1"/>
    </source>
</evidence>
<name>A0A6J4PLB8_9BURK</name>
<feature type="domain" description="DUF4334" evidence="2">
    <location>
        <begin position="120"/>
        <end position="175"/>
    </location>
</feature>
<dbReference type="Gene3D" id="2.40.128.580">
    <property type="entry name" value="GXWXG domain"/>
    <property type="match status" value="1"/>
</dbReference>
<feature type="domain" description="GXWXG" evidence="1">
    <location>
        <begin position="18"/>
        <end position="76"/>
    </location>
</feature>
<reference evidence="3" key="1">
    <citation type="submission" date="2020-02" db="EMBL/GenBank/DDBJ databases">
        <authorList>
            <person name="Meier V. D."/>
        </authorList>
    </citation>
    <scope>NUCLEOTIDE SEQUENCE</scope>
    <source>
        <strain evidence="3">AVDCRST_MAG51</strain>
    </source>
</reference>